<dbReference type="InterPro" id="IPR037219">
    <property type="entry name" value="Peptidase_M41-like"/>
</dbReference>
<dbReference type="SUPFAM" id="SSF140990">
    <property type="entry name" value="FtsH protease domain-like"/>
    <property type="match status" value="1"/>
</dbReference>
<reference evidence="1 2" key="1">
    <citation type="submission" date="2016-09" db="EMBL/GenBank/DDBJ databases">
        <authorList>
            <person name="Reverchon S."/>
            <person name="Nasser W."/>
            <person name="Leonard S."/>
            <person name="Brochier C."/>
            <person name="Duprey A."/>
        </authorList>
    </citation>
    <scope>NUCLEOTIDE SEQUENCE [LARGE SCALE GENOMIC DNA]</scope>
    <source>
        <strain evidence="1 2">174/2</strain>
    </source>
</reference>
<proteinExistence type="predicted"/>
<sequence>MSTQGTIIEIGGYRWPRHLAIHEAGHGIAAWFLGNSRVEIALAGKGRVAKTYLAGDADECNAVAVWHINYPRKIDDIRTYHLSSAETKSELKNQVCGAMICSLAGIVAQSRYTGESVNALMGTSGKYDMRDVRDLIEVYHAVGGEDEHIQSKSLSRTQSLIALKWWDVIALAKILENRNHMPASSFQAVMGSIDSLSPKVWTLDELDNLGYAQNKVTSG</sequence>
<evidence type="ECO:0000313" key="1">
    <source>
        <dbReference type="EMBL" id="SLM62280.1"/>
    </source>
</evidence>
<dbReference type="EMBL" id="LT615367">
    <property type="protein sequence ID" value="SLM62280.1"/>
    <property type="molecule type" value="Genomic_DNA"/>
</dbReference>
<accession>A0A375A8D9</accession>
<dbReference type="GO" id="GO:0005524">
    <property type="term" value="F:ATP binding"/>
    <property type="evidence" value="ECO:0007669"/>
    <property type="project" value="InterPro"/>
</dbReference>
<dbReference type="Proteomes" id="UP000294820">
    <property type="component" value="Chromosome 1"/>
</dbReference>
<dbReference type="GO" id="GO:0004176">
    <property type="term" value="F:ATP-dependent peptidase activity"/>
    <property type="evidence" value="ECO:0007669"/>
    <property type="project" value="InterPro"/>
</dbReference>
<dbReference type="GO" id="GO:0006508">
    <property type="term" value="P:proteolysis"/>
    <property type="evidence" value="ECO:0007669"/>
    <property type="project" value="InterPro"/>
</dbReference>
<dbReference type="GO" id="GO:0004222">
    <property type="term" value="F:metalloendopeptidase activity"/>
    <property type="evidence" value="ECO:0007669"/>
    <property type="project" value="InterPro"/>
</dbReference>
<dbReference type="RefSeq" id="WP_035343266.1">
    <property type="nucleotide sequence ID" value="NZ_LT615367.1"/>
</dbReference>
<evidence type="ECO:0008006" key="3">
    <source>
        <dbReference type="Google" id="ProtNLM"/>
    </source>
</evidence>
<gene>
    <name evidence="1" type="ORF">DAQ1742_01281</name>
</gene>
<name>A0A375A8D9_9GAMM</name>
<dbReference type="AlphaFoldDB" id="A0A375A8D9"/>
<dbReference type="KEGG" id="daq:DAQ1742_01281"/>
<evidence type="ECO:0000313" key="2">
    <source>
        <dbReference type="Proteomes" id="UP000294820"/>
    </source>
</evidence>
<organism evidence="1 2">
    <name type="scientific">Dickeya aquatica</name>
    <dbReference type="NCBI Taxonomy" id="1401087"/>
    <lineage>
        <taxon>Bacteria</taxon>
        <taxon>Pseudomonadati</taxon>
        <taxon>Pseudomonadota</taxon>
        <taxon>Gammaproteobacteria</taxon>
        <taxon>Enterobacterales</taxon>
        <taxon>Pectobacteriaceae</taxon>
        <taxon>Dickeya</taxon>
    </lineage>
</organism>
<dbReference type="Gene3D" id="1.20.58.760">
    <property type="entry name" value="Peptidase M41"/>
    <property type="match status" value="1"/>
</dbReference>
<keyword evidence="2" id="KW-1185">Reference proteome</keyword>
<protein>
    <recommendedName>
        <fullName evidence="3">Peptidase M41 domain-containing protein</fullName>
    </recommendedName>
</protein>